<feature type="compositionally biased region" description="Acidic residues" evidence="4">
    <location>
        <begin position="289"/>
        <end position="306"/>
    </location>
</feature>
<comment type="similarity">
    <text evidence="1 3">Belongs to the bacterial histone-like protein family.</text>
</comment>
<dbReference type="GO" id="GO:0005829">
    <property type="term" value="C:cytosol"/>
    <property type="evidence" value="ECO:0007669"/>
    <property type="project" value="TreeGrafter"/>
</dbReference>
<dbReference type="PANTHER" id="PTHR33175:SF2">
    <property type="entry name" value="INTEGRATION HOST FACTOR SUBUNIT ALPHA"/>
    <property type="match status" value="1"/>
</dbReference>
<dbReference type="InterPro" id="IPR010992">
    <property type="entry name" value="IHF-like_DNA-bd_dom_sf"/>
</dbReference>
<proteinExistence type="inferred from homology"/>
<dbReference type="PANTHER" id="PTHR33175">
    <property type="entry name" value="DNA-BINDING PROTEIN HU"/>
    <property type="match status" value="1"/>
</dbReference>
<name>A0AA90UEN2_9BACT</name>
<dbReference type="AlphaFoldDB" id="A0AA90UEN2"/>
<dbReference type="Proteomes" id="UP000442105">
    <property type="component" value="Unassembled WGS sequence"/>
</dbReference>
<dbReference type="GO" id="GO:0030527">
    <property type="term" value="F:structural constituent of chromatin"/>
    <property type="evidence" value="ECO:0007669"/>
    <property type="project" value="InterPro"/>
</dbReference>
<accession>A0AA90UEN2</accession>
<evidence type="ECO:0000256" key="1">
    <source>
        <dbReference type="ARBA" id="ARBA00010529"/>
    </source>
</evidence>
<dbReference type="InterPro" id="IPR000119">
    <property type="entry name" value="Hist_DNA-bd"/>
</dbReference>
<keyword evidence="5" id="KW-0472">Membrane</keyword>
<evidence type="ECO:0000313" key="7">
    <source>
        <dbReference type="Proteomes" id="UP000442105"/>
    </source>
</evidence>
<evidence type="ECO:0000256" key="2">
    <source>
        <dbReference type="ARBA" id="ARBA00023125"/>
    </source>
</evidence>
<dbReference type="SUPFAM" id="SSF47729">
    <property type="entry name" value="IHF-like DNA-binding proteins"/>
    <property type="match status" value="1"/>
</dbReference>
<dbReference type="EMBL" id="VZCW01000152">
    <property type="protein sequence ID" value="MQN12357.1"/>
    <property type="molecule type" value="Genomic_DNA"/>
</dbReference>
<feature type="region of interest" description="Disordered" evidence="4">
    <location>
        <begin position="181"/>
        <end position="308"/>
    </location>
</feature>
<feature type="region of interest" description="Disordered" evidence="4">
    <location>
        <begin position="449"/>
        <end position="486"/>
    </location>
</feature>
<evidence type="ECO:0000313" key="6">
    <source>
        <dbReference type="EMBL" id="MQN12357.1"/>
    </source>
</evidence>
<dbReference type="GO" id="GO:0003677">
    <property type="term" value="F:DNA binding"/>
    <property type="evidence" value="ECO:0007669"/>
    <property type="project" value="UniProtKB-KW"/>
</dbReference>
<keyword evidence="5" id="KW-0812">Transmembrane</keyword>
<dbReference type="Pfam" id="PF00216">
    <property type="entry name" value="Bac_DNA_binding"/>
    <property type="match status" value="1"/>
</dbReference>
<evidence type="ECO:0000256" key="5">
    <source>
        <dbReference type="SAM" id="Phobius"/>
    </source>
</evidence>
<feature type="compositionally biased region" description="Polar residues" evidence="4">
    <location>
        <begin position="130"/>
        <end position="152"/>
    </location>
</feature>
<reference evidence="7" key="1">
    <citation type="submission" date="2019-09" db="EMBL/GenBank/DDBJ databases">
        <title>Distinct polysaccharide growth profiles of human intestinal Prevotella copri isolates.</title>
        <authorList>
            <person name="Fehlner-Peach H."/>
            <person name="Magnabosco C."/>
            <person name="Raghavan V."/>
            <person name="Scher J.U."/>
            <person name="Tett A."/>
            <person name="Cox L.M."/>
            <person name="Gottsegen C."/>
            <person name="Watters A."/>
            <person name="Wiltshire- Gordon J.D."/>
            <person name="Segata N."/>
            <person name="Bonneau R."/>
            <person name="Littman D.R."/>
        </authorList>
    </citation>
    <scope>NUCLEOTIDE SEQUENCE [LARGE SCALE GENOMIC DNA]</scope>
    <source>
        <strain evidence="7">iAQ1179</strain>
    </source>
</reference>
<keyword evidence="5" id="KW-1133">Transmembrane helix</keyword>
<keyword evidence="2" id="KW-0238">DNA-binding</keyword>
<dbReference type="SMART" id="SM00411">
    <property type="entry name" value="BHL"/>
    <property type="match status" value="1"/>
</dbReference>
<sequence>MKTMSKISLSDLAQRLAEKSGISLQDAELFIRKMFDVANEGLQSDKLVKMKWLGTFKVMAVKDRESVDVNTGERIIIEGRDKISFTPDNILKEIVNKPFAQFETVVVNDGVDFDEIDRKFENAEEDGSVFESTLESVPDSENSSLDSFVEQDSSATSGVIDFLDEENDAPVSDEMIVIGERLSQENVAEPEEKKPEGSEPAATEPAVFKPAVSEPEESESATSELETKESEVPAQNEVESVVSDEEKESTLTEETPIAEKVPSGEDNSITETPIVEKVPSDKENFTETPIEEEASSDEETPSSDEETDKRHVVLPRYLVIAASVVFLAMIGGFGWFAFNYGKMAAQRDHLALQLDNYQQIAAEKKAPAKSAPTQEEILRKKAIEDSVRMAQASKAVKKAENAEQNMDAAVDKQSIDVKSAEAKKNLEVKKLADAKNLADAKRQVDAKKLAETKKQQETKKLAEAKKKEETRKQAEKHAAQASSKYDQDVRVRTGAYRIIGVSEVVTAREGQTIKSLSQKYLGPGMECYVEALNGTSLLKSGQKVKIPKLELKKKI</sequence>
<feature type="compositionally biased region" description="Basic and acidic residues" evidence="4">
    <location>
        <begin position="449"/>
        <end position="478"/>
    </location>
</feature>
<comment type="caution">
    <text evidence="6">The sequence shown here is derived from an EMBL/GenBank/DDBJ whole genome shotgun (WGS) entry which is preliminary data.</text>
</comment>
<dbReference type="Gene3D" id="4.10.520.10">
    <property type="entry name" value="IHF-like DNA-binding proteins"/>
    <property type="match status" value="1"/>
</dbReference>
<evidence type="ECO:0000256" key="3">
    <source>
        <dbReference type="RuleBase" id="RU003939"/>
    </source>
</evidence>
<evidence type="ECO:0000256" key="4">
    <source>
        <dbReference type="SAM" id="MobiDB-lite"/>
    </source>
</evidence>
<organism evidence="6 7">
    <name type="scientific">Segatella copri</name>
    <dbReference type="NCBI Taxonomy" id="165179"/>
    <lineage>
        <taxon>Bacteria</taxon>
        <taxon>Pseudomonadati</taxon>
        <taxon>Bacteroidota</taxon>
        <taxon>Bacteroidia</taxon>
        <taxon>Bacteroidales</taxon>
        <taxon>Prevotellaceae</taxon>
        <taxon>Segatella</taxon>
    </lineage>
</organism>
<evidence type="ECO:0008006" key="8">
    <source>
        <dbReference type="Google" id="ProtNLM"/>
    </source>
</evidence>
<feature type="transmembrane region" description="Helical" evidence="5">
    <location>
        <begin position="317"/>
        <end position="338"/>
    </location>
</feature>
<protein>
    <recommendedName>
        <fullName evidence="8">DNA-binding protein HU</fullName>
    </recommendedName>
</protein>
<feature type="region of interest" description="Disordered" evidence="4">
    <location>
        <begin position="124"/>
        <end position="152"/>
    </location>
</feature>
<gene>
    <name evidence="6" type="ORF">F7D95_05875</name>
</gene>